<evidence type="ECO:0000313" key="1">
    <source>
        <dbReference type="EMBL" id="KAJ7619303.1"/>
    </source>
</evidence>
<sequence length="330" mass="36858">MPDSADNPSRVATRHFSPRISPPIFSTSFCSNCWPIGASISHACLELLLLPIAAPAEWNSCWPARLAEVAPTGLDDVGVIVSGYQISSLPSPLNHTLGYHGENLACTKLLTYALNQLLHSCTFPGNGYTMRPSKRLWACMALVARTEQTQRRHRLLAHPPISVVNATSAAKPSVLFERRRMYPLAADSETPELISGWFYLRALASLVYDTVVWRGYQERSPRPYAAPLLPPLRGTFCERWRYYTSSSNKFTMPNDNDMFLKPLLRVNFRVIADPDFYDANPPNSGLRKSSKIRKMFEQTASCRPNGFTEIPGPLHAGDTNMIWNLVASLS</sequence>
<proteinExistence type="predicted"/>
<dbReference type="EMBL" id="JARKIF010000018">
    <property type="protein sequence ID" value="KAJ7619303.1"/>
    <property type="molecule type" value="Genomic_DNA"/>
</dbReference>
<accession>A0AAD7FHK4</accession>
<comment type="caution">
    <text evidence="1">The sequence shown here is derived from an EMBL/GenBank/DDBJ whole genome shotgun (WGS) entry which is preliminary data.</text>
</comment>
<dbReference type="Proteomes" id="UP001221142">
    <property type="component" value="Unassembled WGS sequence"/>
</dbReference>
<name>A0AAD7FHK4_9AGAR</name>
<reference evidence="1" key="1">
    <citation type="submission" date="2023-03" db="EMBL/GenBank/DDBJ databases">
        <title>Massive genome expansion in bonnet fungi (Mycena s.s.) driven by repeated elements and novel gene families across ecological guilds.</title>
        <authorList>
            <consortium name="Lawrence Berkeley National Laboratory"/>
            <person name="Harder C.B."/>
            <person name="Miyauchi S."/>
            <person name="Viragh M."/>
            <person name="Kuo A."/>
            <person name="Thoen E."/>
            <person name="Andreopoulos B."/>
            <person name="Lu D."/>
            <person name="Skrede I."/>
            <person name="Drula E."/>
            <person name="Henrissat B."/>
            <person name="Morin E."/>
            <person name="Kohler A."/>
            <person name="Barry K."/>
            <person name="LaButti K."/>
            <person name="Morin E."/>
            <person name="Salamov A."/>
            <person name="Lipzen A."/>
            <person name="Mereny Z."/>
            <person name="Hegedus B."/>
            <person name="Baldrian P."/>
            <person name="Stursova M."/>
            <person name="Weitz H."/>
            <person name="Taylor A."/>
            <person name="Grigoriev I.V."/>
            <person name="Nagy L.G."/>
            <person name="Martin F."/>
            <person name="Kauserud H."/>
        </authorList>
    </citation>
    <scope>NUCLEOTIDE SEQUENCE</scope>
    <source>
        <strain evidence="1">9284</strain>
    </source>
</reference>
<dbReference type="AlphaFoldDB" id="A0AAD7FHK4"/>
<keyword evidence="2" id="KW-1185">Reference proteome</keyword>
<evidence type="ECO:0000313" key="2">
    <source>
        <dbReference type="Proteomes" id="UP001221142"/>
    </source>
</evidence>
<protein>
    <submittedName>
        <fullName evidence="1">Uncharacterized protein</fullName>
    </submittedName>
</protein>
<organism evidence="1 2">
    <name type="scientific">Roridomyces roridus</name>
    <dbReference type="NCBI Taxonomy" id="1738132"/>
    <lineage>
        <taxon>Eukaryota</taxon>
        <taxon>Fungi</taxon>
        <taxon>Dikarya</taxon>
        <taxon>Basidiomycota</taxon>
        <taxon>Agaricomycotina</taxon>
        <taxon>Agaricomycetes</taxon>
        <taxon>Agaricomycetidae</taxon>
        <taxon>Agaricales</taxon>
        <taxon>Marasmiineae</taxon>
        <taxon>Mycenaceae</taxon>
        <taxon>Roridomyces</taxon>
    </lineage>
</organism>
<gene>
    <name evidence="1" type="ORF">FB45DRAFT_1006997</name>
</gene>